<dbReference type="EMBL" id="CAJNNW010025708">
    <property type="protein sequence ID" value="CAE8678763.1"/>
    <property type="molecule type" value="Genomic_DNA"/>
</dbReference>
<evidence type="ECO:0000256" key="1">
    <source>
        <dbReference type="SAM" id="Phobius"/>
    </source>
</evidence>
<keyword evidence="1" id="KW-0812">Transmembrane</keyword>
<comment type="caution">
    <text evidence="2">The sequence shown here is derived from an EMBL/GenBank/DDBJ whole genome shotgun (WGS) entry which is preliminary data.</text>
</comment>
<protein>
    <submittedName>
        <fullName evidence="2">Uncharacterized protein</fullName>
    </submittedName>
</protein>
<dbReference type="Proteomes" id="UP000626109">
    <property type="component" value="Unassembled WGS sequence"/>
</dbReference>
<sequence length="446" mass="50391">MIEVAEVMGAARHQAEVPGMESSCSSSGSVGQGSRRQSRRCGLQVLGLCATVSAAELCSWNHHCELQQFVLPQLPLIARSRPLQPEILCPVPPLCRSSQVSRVPFGRAGRRVFARRADTGRGSASWGLGAFMGAIGVLSLGASVSWLRGPSLRGLVARRYRREEMLRFENERYAKWDPKQREQCKTPEDAERILRNTGLMPRTLRLSDVKTHTQAMRKTIVANAGERRKISEMVSIYGISKLQARLQIQREFHPVWGHQRILVYGKLTASYLVPCSTSNEPMEVETPLKFKAAFREDADPFFPTRETLWNKELEKRGLRPDIAEGKKIEPLLMKTNPSLDAPDNMICEAILDNVVDLGEVVLQFFACHVDRYGVSDEGKKNKFNKRMSRRMSKELGVEATWTTKDETPEADDTWRPPTAQELHDCAGGYEGWTRTTKMPKYRMRTE</sequence>
<dbReference type="AlphaFoldDB" id="A0A813JMI0"/>
<reference evidence="2" key="1">
    <citation type="submission" date="2021-02" db="EMBL/GenBank/DDBJ databases">
        <authorList>
            <person name="Dougan E. K."/>
            <person name="Rhodes N."/>
            <person name="Thang M."/>
            <person name="Chan C."/>
        </authorList>
    </citation>
    <scope>NUCLEOTIDE SEQUENCE</scope>
</reference>
<proteinExistence type="predicted"/>
<evidence type="ECO:0000313" key="2">
    <source>
        <dbReference type="EMBL" id="CAE8678763.1"/>
    </source>
</evidence>
<feature type="transmembrane region" description="Helical" evidence="1">
    <location>
        <begin position="125"/>
        <end position="147"/>
    </location>
</feature>
<organism evidence="2 3">
    <name type="scientific">Polarella glacialis</name>
    <name type="common">Dinoflagellate</name>
    <dbReference type="NCBI Taxonomy" id="89957"/>
    <lineage>
        <taxon>Eukaryota</taxon>
        <taxon>Sar</taxon>
        <taxon>Alveolata</taxon>
        <taxon>Dinophyceae</taxon>
        <taxon>Suessiales</taxon>
        <taxon>Suessiaceae</taxon>
        <taxon>Polarella</taxon>
    </lineage>
</organism>
<keyword evidence="1" id="KW-0472">Membrane</keyword>
<evidence type="ECO:0000313" key="3">
    <source>
        <dbReference type="Proteomes" id="UP000626109"/>
    </source>
</evidence>
<keyword evidence="1" id="KW-1133">Transmembrane helix</keyword>
<accession>A0A813JMI0</accession>
<name>A0A813JMI0_POLGL</name>
<gene>
    <name evidence="2" type="ORF">PGLA2088_LOCUS20986</name>
</gene>